<dbReference type="CDD" id="cd08241">
    <property type="entry name" value="QOR1"/>
    <property type="match status" value="1"/>
</dbReference>
<dbReference type="AlphaFoldDB" id="A0A967EV50"/>
<dbReference type="Gene3D" id="3.40.50.720">
    <property type="entry name" value="NAD(P)-binding Rossmann-like Domain"/>
    <property type="match status" value="1"/>
</dbReference>
<organism evidence="2 3">
    <name type="scientific">Pelagibius litoralis</name>
    <dbReference type="NCBI Taxonomy" id="374515"/>
    <lineage>
        <taxon>Bacteria</taxon>
        <taxon>Pseudomonadati</taxon>
        <taxon>Pseudomonadota</taxon>
        <taxon>Alphaproteobacteria</taxon>
        <taxon>Rhodospirillales</taxon>
        <taxon>Rhodovibrionaceae</taxon>
        <taxon>Pelagibius</taxon>
    </lineage>
</organism>
<name>A0A967EV50_9PROT</name>
<dbReference type="SUPFAM" id="SSF50129">
    <property type="entry name" value="GroES-like"/>
    <property type="match status" value="1"/>
</dbReference>
<dbReference type="InterPro" id="IPR013149">
    <property type="entry name" value="ADH-like_C"/>
</dbReference>
<dbReference type="InterPro" id="IPR020843">
    <property type="entry name" value="ER"/>
</dbReference>
<dbReference type="InterPro" id="IPR011032">
    <property type="entry name" value="GroES-like_sf"/>
</dbReference>
<keyword evidence="3" id="KW-1185">Reference proteome</keyword>
<dbReference type="InterPro" id="IPR013154">
    <property type="entry name" value="ADH-like_N"/>
</dbReference>
<reference evidence="2" key="1">
    <citation type="submission" date="2020-03" db="EMBL/GenBank/DDBJ databases">
        <title>Genome of Pelagibius litoralis DSM 21314T.</title>
        <authorList>
            <person name="Wang G."/>
        </authorList>
    </citation>
    <scope>NUCLEOTIDE SEQUENCE</scope>
    <source>
        <strain evidence="2">DSM 21314</strain>
    </source>
</reference>
<dbReference type="Proteomes" id="UP000761264">
    <property type="component" value="Unassembled WGS sequence"/>
</dbReference>
<dbReference type="Pfam" id="PF00107">
    <property type="entry name" value="ADH_zinc_N"/>
    <property type="match status" value="1"/>
</dbReference>
<sequence>MRAVVCRDWGGPEDLKLEDLPSPLPGDGEVLLDVAAAGVNFADTLMIAGKYQERPAFPFSPGLEVAGRIKALGPGVTGLSPGQRVLALTDRGGYAEAALARAGDVFPIPDGLGWAEAAGFPITYGTAHGALRWHARLQAGETLLVHGAAGGVGLAAVEIGKAIGARVIATAGGPDKLAVAKAHGADDLIDYRSEDIRERVKALTDGQGADVVFDPVGGDVFDASLRCIAWSGRLLIIGFAAGRVPQIPANILLVKNIAAMGIYWGSYRQKAPALLAEEFRELFAWFEEGRLKPHVSHKHDLAEAAEAMALLLNRRSTGKVVLTTGAA</sequence>
<evidence type="ECO:0000259" key="1">
    <source>
        <dbReference type="SMART" id="SM00829"/>
    </source>
</evidence>
<dbReference type="InterPro" id="IPR051397">
    <property type="entry name" value="Zn-ADH-like_protein"/>
</dbReference>
<accession>A0A967EV50</accession>
<dbReference type="RefSeq" id="WP_167222464.1">
    <property type="nucleotide sequence ID" value="NZ_JAAQPH010000004.1"/>
</dbReference>
<dbReference type="Gene3D" id="3.90.180.10">
    <property type="entry name" value="Medium-chain alcohol dehydrogenases, catalytic domain"/>
    <property type="match status" value="1"/>
</dbReference>
<dbReference type="PANTHER" id="PTHR43677:SF4">
    <property type="entry name" value="QUINONE OXIDOREDUCTASE-LIKE PROTEIN 2"/>
    <property type="match status" value="1"/>
</dbReference>
<dbReference type="SUPFAM" id="SSF51735">
    <property type="entry name" value="NAD(P)-binding Rossmann-fold domains"/>
    <property type="match status" value="1"/>
</dbReference>
<dbReference type="Pfam" id="PF08240">
    <property type="entry name" value="ADH_N"/>
    <property type="match status" value="1"/>
</dbReference>
<dbReference type="PANTHER" id="PTHR43677">
    <property type="entry name" value="SHORT-CHAIN DEHYDROGENASE/REDUCTASE"/>
    <property type="match status" value="1"/>
</dbReference>
<proteinExistence type="predicted"/>
<protein>
    <submittedName>
        <fullName evidence="2">NADPH:quinone oxidoreductase family protein</fullName>
    </submittedName>
</protein>
<feature type="domain" description="Enoyl reductase (ER)" evidence="1">
    <location>
        <begin position="10"/>
        <end position="322"/>
    </location>
</feature>
<evidence type="ECO:0000313" key="3">
    <source>
        <dbReference type="Proteomes" id="UP000761264"/>
    </source>
</evidence>
<evidence type="ECO:0000313" key="2">
    <source>
        <dbReference type="EMBL" id="NIA68151.1"/>
    </source>
</evidence>
<gene>
    <name evidence="2" type="ORF">HBA54_06065</name>
</gene>
<dbReference type="EMBL" id="JAAQPH010000004">
    <property type="protein sequence ID" value="NIA68151.1"/>
    <property type="molecule type" value="Genomic_DNA"/>
</dbReference>
<comment type="caution">
    <text evidence="2">The sequence shown here is derived from an EMBL/GenBank/DDBJ whole genome shotgun (WGS) entry which is preliminary data.</text>
</comment>
<dbReference type="InterPro" id="IPR036291">
    <property type="entry name" value="NAD(P)-bd_dom_sf"/>
</dbReference>
<dbReference type="SMART" id="SM00829">
    <property type="entry name" value="PKS_ER"/>
    <property type="match status" value="1"/>
</dbReference>
<dbReference type="GO" id="GO:0016491">
    <property type="term" value="F:oxidoreductase activity"/>
    <property type="evidence" value="ECO:0007669"/>
    <property type="project" value="InterPro"/>
</dbReference>